<accession>A0A2A2J3P4</accession>
<name>A0A2A2J3P4_9BILA</name>
<feature type="region of interest" description="Disordered" evidence="2">
    <location>
        <begin position="117"/>
        <end position="138"/>
    </location>
</feature>
<feature type="transmembrane region" description="Helical" evidence="3">
    <location>
        <begin position="43"/>
        <end position="65"/>
    </location>
</feature>
<keyword evidence="3" id="KW-0812">Transmembrane</keyword>
<protein>
    <submittedName>
        <fullName evidence="4">Uncharacterized protein</fullName>
    </submittedName>
</protein>
<keyword evidence="3" id="KW-0472">Membrane</keyword>
<evidence type="ECO:0000256" key="3">
    <source>
        <dbReference type="SAM" id="Phobius"/>
    </source>
</evidence>
<dbReference type="Proteomes" id="UP000218231">
    <property type="component" value="Unassembled WGS sequence"/>
</dbReference>
<evidence type="ECO:0000313" key="4">
    <source>
        <dbReference type="EMBL" id="PAV56132.1"/>
    </source>
</evidence>
<proteinExistence type="predicted"/>
<comment type="caution">
    <text evidence="4">The sequence shown here is derived from an EMBL/GenBank/DDBJ whole genome shotgun (WGS) entry which is preliminary data.</text>
</comment>
<evidence type="ECO:0000256" key="2">
    <source>
        <dbReference type="SAM" id="MobiDB-lite"/>
    </source>
</evidence>
<reference evidence="4 5" key="1">
    <citation type="journal article" date="2017" name="Curr. Biol.">
        <title>Genome architecture and evolution of a unichromosomal asexual nematode.</title>
        <authorList>
            <person name="Fradin H."/>
            <person name="Zegar C."/>
            <person name="Gutwein M."/>
            <person name="Lucas J."/>
            <person name="Kovtun M."/>
            <person name="Corcoran D."/>
            <person name="Baugh L.R."/>
            <person name="Kiontke K."/>
            <person name="Gunsalus K."/>
            <person name="Fitch D.H."/>
            <person name="Piano F."/>
        </authorList>
    </citation>
    <scope>NUCLEOTIDE SEQUENCE [LARGE SCALE GENOMIC DNA]</scope>
    <source>
        <strain evidence="4">PF1309</strain>
    </source>
</reference>
<feature type="coiled-coil region" evidence="1">
    <location>
        <begin position="159"/>
        <end position="208"/>
    </location>
</feature>
<keyword evidence="1" id="KW-0175">Coiled coil</keyword>
<sequence length="644" mass="74991">MYKLTKLSDLEKQIYICLFEIIFTRIIARYLQKVALQQRPLTFLENFVITVALYGMAVSQIFSFFIMDYRLTTEDEIIALGILNFAVASRNLYSCMMRPKTANPFLEKIKTEMAATRENSMEEAKKHHEEKTNAGRESLRELEDRFAGLIQRRASEAEISDTKSKIAEQHETIEKLQLDFIGANRRQLDAYEKDLEVCRQRIKEAREAGDENRVAELKENETFFEKKIQQYTTATEQNQQQFLDDKGDAMQNEKARQSYFDFVEKAQEETPDTNAKINQNDRIIRAVTSMDAERVFGLVAKTESTVRFAFGLVANTESTVRFPDREDILSFMKSIVHFLFRLVTNTESTIRFADGKDIISHFNKEFRVHPSALEQMNKKVPTGQAEANREQAETNREQTGTDMEQETYLKRVLEHTREFKVESKTKQDTENYRCKIKVLLDGKDGYRFISDTEIDEFVKELKEKFFTPLTDEQKDYFRHLNPEKTYRLRTVVKDTSYEFNSKTMQAAVKLAEKRGVTSNPREIANCIETIKVHVTNKVREAKIEAEQRKSPEKLTRARKNEIRTQAINDLLPENSTAMNDLDKDITEKIKRHSMYNWNKGPDNGKSVSDPNQIYMVDTSMDPNHKNGETRFRSQKWAGLGWGQS</sequence>
<organism evidence="4 5">
    <name type="scientific">Diploscapter pachys</name>
    <dbReference type="NCBI Taxonomy" id="2018661"/>
    <lineage>
        <taxon>Eukaryota</taxon>
        <taxon>Metazoa</taxon>
        <taxon>Ecdysozoa</taxon>
        <taxon>Nematoda</taxon>
        <taxon>Chromadorea</taxon>
        <taxon>Rhabditida</taxon>
        <taxon>Rhabditina</taxon>
        <taxon>Rhabditomorpha</taxon>
        <taxon>Rhabditoidea</taxon>
        <taxon>Rhabditidae</taxon>
        <taxon>Diploscapter</taxon>
    </lineage>
</organism>
<dbReference type="EMBL" id="LIAE01010717">
    <property type="protein sequence ID" value="PAV56132.1"/>
    <property type="molecule type" value="Genomic_DNA"/>
</dbReference>
<feature type="region of interest" description="Disordered" evidence="2">
    <location>
        <begin position="378"/>
        <end position="403"/>
    </location>
</feature>
<evidence type="ECO:0000256" key="1">
    <source>
        <dbReference type="SAM" id="Coils"/>
    </source>
</evidence>
<dbReference type="AlphaFoldDB" id="A0A2A2J3P4"/>
<keyword evidence="5" id="KW-1185">Reference proteome</keyword>
<keyword evidence="3" id="KW-1133">Transmembrane helix</keyword>
<gene>
    <name evidence="4" type="ORF">WR25_10201</name>
</gene>
<feature type="compositionally biased region" description="Basic and acidic residues" evidence="2">
    <location>
        <begin position="119"/>
        <end position="138"/>
    </location>
</feature>
<feature type="compositionally biased region" description="Basic and acidic residues" evidence="2">
    <location>
        <begin position="387"/>
        <end position="396"/>
    </location>
</feature>
<evidence type="ECO:0000313" key="5">
    <source>
        <dbReference type="Proteomes" id="UP000218231"/>
    </source>
</evidence>